<protein>
    <submittedName>
        <fullName evidence="1">Uncharacterized protein</fullName>
    </submittedName>
</protein>
<dbReference type="Gene3D" id="3.90.1720.10">
    <property type="entry name" value="endopeptidase domain like (from Nostoc punctiforme)"/>
    <property type="match status" value="1"/>
</dbReference>
<dbReference type="EMBL" id="WKJL01000019">
    <property type="protein sequence ID" value="MRW86774.1"/>
    <property type="molecule type" value="Genomic_DNA"/>
</dbReference>
<evidence type="ECO:0000313" key="1">
    <source>
        <dbReference type="EMBL" id="MRW86774.1"/>
    </source>
</evidence>
<dbReference type="RefSeq" id="WP_154360030.1">
    <property type="nucleotide sequence ID" value="NZ_WKJL01000019.1"/>
</dbReference>
<accession>A0A844DFG4</accession>
<comment type="caution">
    <text evidence="1">The sequence shown here is derived from an EMBL/GenBank/DDBJ whole genome shotgun (WGS) entry which is preliminary data.</text>
</comment>
<organism evidence="1 2">
    <name type="scientific">Duganella aquatilis</name>
    <dbReference type="NCBI Taxonomy" id="2666082"/>
    <lineage>
        <taxon>Bacteria</taxon>
        <taxon>Pseudomonadati</taxon>
        <taxon>Pseudomonadota</taxon>
        <taxon>Betaproteobacteria</taxon>
        <taxon>Burkholderiales</taxon>
        <taxon>Oxalobacteraceae</taxon>
        <taxon>Telluria group</taxon>
        <taxon>Duganella</taxon>
    </lineage>
</organism>
<evidence type="ECO:0000313" key="2">
    <source>
        <dbReference type="Proteomes" id="UP000439986"/>
    </source>
</evidence>
<keyword evidence="2" id="KW-1185">Reference proteome</keyword>
<dbReference type="Proteomes" id="UP000439986">
    <property type="component" value="Unassembled WGS sequence"/>
</dbReference>
<reference evidence="1 2" key="1">
    <citation type="submission" date="2019-11" db="EMBL/GenBank/DDBJ databases">
        <title>Novel species isolated from a subtropical stream in China.</title>
        <authorList>
            <person name="Lu H."/>
        </authorList>
    </citation>
    <scope>NUCLEOTIDE SEQUENCE [LARGE SCALE GENOMIC DNA]</scope>
    <source>
        <strain evidence="1 2">FT26W</strain>
    </source>
</reference>
<sequence length="164" mass="17978">MIQDIQPAGFHVAFYKGTRPGLSGIYSRAVRGWEGGRYSHCELVFSDGVSASASFVDGGVRFKRIEYDPANWEYLPLPAALEGEARQWFAEHEGEAYDILGNVHFVIGFVPQARRKKFCSEAVGAALGVPDAWRFGPNALSALLLYLVDPPPPSPWRLVPAAAN</sequence>
<dbReference type="AlphaFoldDB" id="A0A844DFG4"/>
<name>A0A844DFG4_9BURK</name>
<gene>
    <name evidence="1" type="ORF">GJ698_22135</name>
</gene>
<proteinExistence type="predicted"/>